<evidence type="ECO:0000259" key="1">
    <source>
        <dbReference type="Pfam" id="PF26138"/>
    </source>
</evidence>
<gene>
    <name evidence="2" type="ORF">GUJ93_ZPchr0002g26475</name>
</gene>
<keyword evidence="3" id="KW-1185">Reference proteome</keyword>
<dbReference type="Proteomes" id="UP000729402">
    <property type="component" value="Unassembled WGS sequence"/>
</dbReference>
<accession>A0A8J5VUM7</accession>
<protein>
    <recommendedName>
        <fullName evidence="1">DUF8040 domain-containing protein</fullName>
    </recommendedName>
</protein>
<proteinExistence type="predicted"/>
<comment type="caution">
    <text evidence="2">The sequence shown here is derived from an EMBL/GenBank/DDBJ whole genome shotgun (WGS) entry which is preliminary data.</text>
</comment>
<dbReference type="InterPro" id="IPR058353">
    <property type="entry name" value="DUF8040"/>
</dbReference>
<dbReference type="AlphaFoldDB" id="A0A8J5VUM7"/>
<evidence type="ECO:0000313" key="3">
    <source>
        <dbReference type="Proteomes" id="UP000729402"/>
    </source>
</evidence>
<sequence length="120" mass="14476">MDKRLDMRRKVIIRAATFMAASLLALYVRSRIMKRTRCITYGPMEERDRVRIEYLNNKIFKDDLPCQKMLRLTRAPFFHLCEVLREHNLLRDTIHLSVEEQVAMFLNTIGHNLRNRRDEK</sequence>
<organism evidence="2 3">
    <name type="scientific">Zizania palustris</name>
    <name type="common">Northern wild rice</name>
    <dbReference type="NCBI Taxonomy" id="103762"/>
    <lineage>
        <taxon>Eukaryota</taxon>
        <taxon>Viridiplantae</taxon>
        <taxon>Streptophyta</taxon>
        <taxon>Embryophyta</taxon>
        <taxon>Tracheophyta</taxon>
        <taxon>Spermatophyta</taxon>
        <taxon>Magnoliopsida</taxon>
        <taxon>Liliopsida</taxon>
        <taxon>Poales</taxon>
        <taxon>Poaceae</taxon>
        <taxon>BOP clade</taxon>
        <taxon>Oryzoideae</taxon>
        <taxon>Oryzeae</taxon>
        <taxon>Zizaniinae</taxon>
        <taxon>Zizania</taxon>
    </lineage>
</organism>
<reference evidence="2" key="2">
    <citation type="submission" date="2021-02" db="EMBL/GenBank/DDBJ databases">
        <authorList>
            <person name="Kimball J.A."/>
            <person name="Haas M.W."/>
            <person name="Macchietto M."/>
            <person name="Kono T."/>
            <person name="Duquette J."/>
            <person name="Shao M."/>
        </authorList>
    </citation>
    <scope>NUCLEOTIDE SEQUENCE</scope>
    <source>
        <tissue evidence="2">Fresh leaf tissue</tissue>
    </source>
</reference>
<name>A0A8J5VUM7_ZIZPA</name>
<evidence type="ECO:0000313" key="2">
    <source>
        <dbReference type="EMBL" id="KAG8060633.1"/>
    </source>
</evidence>
<dbReference type="EMBL" id="JAAALK010000287">
    <property type="protein sequence ID" value="KAG8060633.1"/>
    <property type="molecule type" value="Genomic_DNA"/>
</dbReference>
<dbReference type="Pfam" id="PF26138">
    <property type="entry name" value="DUF8040"/>
    <property type="match status" value="1"/>
</dbReference>
<feature type="domain" description="DUF8040" evidence="1">
    <location>
        <begin position="63"/>
        <end position="117"/>
    </location>
</feature>
<dbReference type="OrthoDB" id="2430314at2759"/>
<reference evidence="2" key="1">
    <citation type="journal article" date="2021" name="bioRxiv">
        <title>Whole Genome Assembly and Annotation of Northern Wild Rice, Zizania palustris L., Supports a Whole Genome Duplication in the Zizania Genus.</title>
        <authorList>
            <person name="Haas M."/>
            <person name="Kono T."/>
            <person name="Macchietto M."/>
            <person name="Millas R."/>
            <person name="McGilp L."/>
            <person name="Shao M."/>
            <person name="Duquette J."/>
            <person name="Hirsch C.N."/>
            <person name="Kimball J."/>
        </authorList>
    </citation>
    <scope>NUCLEOTIDE SEQUENCE</scope>
    <source>
        <tissue evidence="2">Fresh leaf tissue</tissue>
    </source>
</reference>